<gene>
    <name evidence="1" type="ORF">LCGC14_1336670</name>
</gene>
<evidence type="ECO:0000313" key="1">
    <source>
        <dbReference type="EMBL" id="KKM80756.1"/>
    </source>
</evidence>
<name>A0A0F9L158_9ZZZZ</name>
<organism evidence="1">
    <name type="scientific">marine sediment metagenome</name>
    <dbReference type="NCBI Taxonomy" id="412755"/>
    <lineage>
        <taxon>unclassified sequences</taxon>
        <taxon>metagenomes</taxon>
        <taxon>ecological metagenomes</taxon>
    </lineage>
</organism>
<reference evidence="1" key="1">
    <citation type="journal article" date="2015" name="Nature">
        <title>Complex archaea that bridge the gap between prokaryotes and eukaryotes.</title>
        <authorList>
            <person name="Spang A."/>
            <person name="Saw J.H."/>
            <person name="Jorgensen S.L."/>
            <person name="Zaremba-Niedzwiedzka K."/>
            <person name="Martijn J."/>
            <person name="Lind A.E."/>
            <person name="van Eijk R."/>
            <person name="Schleper C."/>
            <person name="Guy L."/>
            <person name="Ettema T.J."/>
        </authorList>
    </citation>
    <scope>NUCLEOTIDE SEQUENCE</scope>
</reference>
<protein>
    <submittedName>
        <fullName evidence="1">Uncharacterized protein</fullName>
    </submittedName>
</protein>
<dbReference type="EMBL" id="LAZR01008132">
    <property type="protein sequence ID" value="KKM80756.1"/>
    <property type="molecule type" value="Genomic_DNA"/>
</dbReference>
<dbReference type="Gene3D" id="1.25.40.390">
    <property type="match status" value="1"/>
</dbReference>
<sequence>MKVYKHIKSIVLAASILLSGCSKGLDEGLDIQPTGAVSQDVYWSTERDAQLAVNAIYNELDGTQSVIALDGVTDIAFHSASNLQRCQVRGD</sequence>
<accession>A0A0F9L158</accession>
<comment type="caution">
    <text evidence="1">The sequence shown here is derived from an EMBL/GenBank/DDBJ whole genome shotgun (WGS) entry which is preliminary data.</text>
</comment>
<dbReference type="AlphaFoldDB" id="A0A0F9L158"/>
<dbReference type="PROSITE" id="PS51257">
    <property type="entry name" value="PROKAR_LIPOPROTEIN"/>
    <property type="match status" value="1"/>
</dbReference>
<proteinExistence type="predicted"/>